<comment type="caution">
    <text evidence="3">The sequence shown here is derived from an EMBL/GenBank/DDBJ whole genome shotgun (WGS) entry which is preliminary data.</text>
</comment>
<feature type="coiled-coil region" evidence="1">
    <location>
        <begin position="110"/>
        <end position="190"/>
    </location>
</feature>
<dbReference type="OrthoDB" id="5380572at2759"/>
<accession>A0A8H7WC33</accession>
<dbReference type="AlphaFoldDB" id="A0A8H7WC33"/>
<proteinExistence type="predicted"/>
<keyword evidence="4" id="KW-1185">Reference proteome</keyword>
<feature type="compositionally biased region" description="Polar residues" evidence="2">
    <location>
        <begin position="49"/>
        <end position="60"/>
    </location>
</feature>
<dbReference type="EMBL" id="JAFJYH010000055">
    <property type="protein sequence ID" value="KAG4422087.1"/>
    <property type="molecule type" value="Genomic_DNA"/>
</dbReference>
<organism evidence="3 4">
    <name type="scientific">Cadophora malorum</name>
    <dbReference type="NCBI Taxonomy" id="108018"/>
    <lineage>
        <taxon>Eukaryota</taxon>
        <taxon>Fungi</taxon>
        <taxon>Dikarya</taxon>
        <taxon>Ascomycota</taxon>
        <taxon>Pezizomycotina</taxon>
        <taxon>Leotiomycetes</taxon>
        <taxon>Helotiales</taxon>
        <taxon>Ploettnerulaceae</taxon>
        <taxon>Cadophora</taxon>
    </lineage>
</organism>
<evidence type="ECO:0000313" key="3">
    <source>
        <dbReference type="EMBL" id="KAG4422087.1"/>
    </source>
</evidence>
<name>A0A8H7WC33_9HELO</name>
<evidence type="ECO:0000256" key="1">
    <source>
        <dbReference type="SAM" id="Coils"/>
    </source>
</evidence>
<feature type="coiled-coil region" evidence="1">
    <location>
        <begin position="246"/>
        <end position="294"/>
    </location>
</feature>
<gene>
    <name evidence="3" type="ORF">IFR04_004828</name>
</gene>
<evidence type="ECO:0000313" key="4">
    <source>
        <dbReference type="Proteomes" id="UP000664132"/>
    </source>
</evidence>
<evidence type="ECO:0000256" key="2">
    <source>
        <dbReference type="SAM" id="MobiDB-lite"/>
    </source>
</evidence>
<keyword evidence="1" id="KW-0175">Coiled coil</keyword>
<feature type="region of interest" description="Disordered" evidence="2">
    <location>
        <begin position="1"/>
        <end position="78"/>
    </location>
</feature>
<sequence>MGRKNRRREASKGWYGSGTDESDTNASGTNKIDEVPATVAIRDYIEDTGNGQTESPNGEGQSREGKRASPQHAKHKSTLGPWTHAVGEAVQGMDTAQRAINNLQGVFKTHMDDLSRIDGLKRRVEELEEERDEKDGLVKSHATTIITLRALDHEAKAGIEDQLKEIAKEREELEEERTKVKRRFEVETAERQFIMQQNFDQRVATYEQTHETRMKELDEDFARKSKESSTRVTALEAEKGQLFITAEQKEKKLKSQADELDEIKERYDILNRAKDSFRSEKEDMAKELETIKKEFALENKTAAYFEQQFADICGSIEEIAWKYFHDIDEEDWEKVHKRLVTEDSCFKSVPIDDSEDSSELCAAHAQRIMSAAIYDDVWKPLRSELTFLNPEFGTLLGKISDTLNKASQHGRSANVWTALTMRALQGLDAEMAIASVPESEQKLRTSNCNRASSVVSKIFKVLGPLVSATQMESLETDLLAVVNSSIDVWNSAQAGNLRVTIDMELDLAHREEWRSKRFDPVSSLTDGHDPDLISRTRPRVHILFPRIVARSQEKRLPGSWPEVEPIVIHPGIGLPEWSPLVVRGKQDQDERAEKYKKAIENMKKELQRSRRVSGHGRNRGTLQALASGRNLKILHILAGNSSICPGCTVDGEDPKFDAGVEYIEVLLYAKVGVAFTEVALQLETRGADEPHWAEPGDTTVWNHPSATKVVSRGSPAKFFCEWENANFQKISPLTNLSRGSTVF</sequence>
<feature type="coiled-coil region" evidence="1">
    <location>
        <begin position="585"/>
        <end position="612"/>
    </location>
</feature>
<protein>
    <submittedName>
        <fullName evidence="3">Uncharacterized protein</fullName>
    </submittedName>
</protein>
<reference evidence="3" key="1">
    <citation type="submission" date="2021-02" db="EMBL/GenBank/DDBJ databases">
        <title>Genome sequence Cadophora malorum strain M34.</title>
        <authorList>
            <person name="Stefanovic E."/>
            <person name="Vu D."/>
            <person name="Scully C."/>
            <person name="Dijksterhuis J."/>
            <person name="Roader J."/>
            <person name="Houbraken J."/>
        </authorList>
    </citation>
    <scope>NUCLEOTIDE SEQUENCE</scope>
    <source>
        <strain evidence="3">M34</strain>
    </source>
</reference>
<dbReference type="Proteomes" id="UP000664132">
    <property type="component" value="Unassembled WGS sequence"/>
</dbReference>